<protein>
    <submittedName>
        <fullName evidence="4">F-box/WD repeat-containing protein 7</fullName>
    </submittedName>
</protein>
<evidence type="ECO:0000256" key="1">
    <source>
        <dbReference type="ARBA" id="ARBA00022574"/>
    </source>
</evidence>
<name>A0A2R5G546_9STRA</name>
<comment type="caution">
    <text evidence="4">The sequence shown here is derived from an EMBL/GenBank/DDBJ whole genome shotgun (WGS) entry which is preliminary data.</text>
</comment>
<dbReference type="SMART" id="SM00564">
    <property type="entry name" value="PQQ"/>
    <property type="match status" value="3"/>
</dbReference>
<keyword evidence="1 3" id="KW-0853">WD repeat</keyword>
<dbReference type="CDD" id="cd00200">
    <property type="entry name" value="WD40"/>
    <property type="match status" value="1"/>
</dbReference>
<evidence type="ECO:0000313" key="5">
    <source>
        <dbReference type="Proteomes" id="UP000241890"/>
    </source>
</evidence>
<dbReference type="InterPro" id="IPR019775">
    <property type="entry name" value="WD40_repeat_CS"/>
</dbReference>
<sequence>MVRIGGIVLGVAQSEELVVAASSFDASLRAWSRDGALAFEMKTPNNQWALTVAVQGNLAAMGTFGGGLFVVDLQSHTELQHFEGHTDDVMSLVLDGDTILSGSDDKTIRIWDKASGECLQTIHAGAAVNGLATQDDLIVAGLDDKTVRVFDRTSGEELHVLTDATGEINSVAMNAQYMVSGAEDTKLRVYAVPSFELVNVLEGHTELVRSVALQGDYIVSGSFDKTAIVWDAHSGAKLHVLKGHSNMVWSVSLQGSEVVTGSSDNSVRVWDAQSGASKLVLNGTEAVSGALAEAVAAQKRESLPRRLSRRISSALGRR</sequence>
<dbReference type="PANTHER" id="PTHR22847:SF637">
    <property type="entry name" value="WD REPEAT DOMAIN 5B"/>
    <property type="match status" value="1"/>
</dbReference>
<organism evidence="4 5">
    <name type="scientific">Hondaea fermentalgiana</name>
    <dbReference type="NCBI Taxonomy" id="2315210"/>
    <lineage>
        <taxon>Eukaryota</taxon>
        <taxon>Sar</taxon>
        <taxon>Stramenopiles</taxon>
        <taxon>Bigyra</taxon>
        <taxon>Labyrinthulomycetes</taxon>
        <taxon>Thraustochytrida</taxon>
        <taxon>Thraustochytriidae</taxon>
        <taxon>Hondaea</taxon>
    </lineage>
</organism>
<feature type="repeat" description="WD" evidence="3">
    <location>
        <begin position="201"/>
        <end position="240"/>
    </location>
</feature>
<dbReference type="PROSITE" id="PS50082">
    <property type="entry name" value="WD_REPEATS_2"/>
    <property type="match status" value="3"/>
</dbReference>
<dbReference type="InterPro" id="IPR001680">
    <property type="entry name" value="WD40_rpt"/>
</dbReference>
<dbReference type="EMBL" id="BEYU01000009">
    <property type="protein sequence ID" value="GBG24908.1"/>
    <property type="molecule type" value="Genomic_DNA"/>
</dbReference>
<dbReference type="PROSITE" id="PS00678">
    <property type="entry name" value="WD_REPEATS_1"/>
    <property type="match status" value="2"/>
</dbReference>
<proteinExistence type="predicted"/>
<evidence type="ECO:0000256" key="3">
    <source>
        <dbReference type="PROSITE-ProRule" id="PRU00221"/>
    </source>
</evidence>
<dbReference type="InterPro" id="IPR015943">
    <property type="entry name" value="WD40/YVTN_repeat-like_dom_sf"/>
</dbReference>
<dbReference type="OrthoDB" id="19711at2759"/>
<dbReference type="Proteomes" id="UP000241890">
    <property type="component" value="Unassembled WGS sequence"/>
</dbReference>
<dbReference type="Gene3D" id="2.130.10.10">
    <property type="entry name" value="YVTN repeat-like/Quinoprotein amine dehydrogenase"/>
    <property type="match status" value="2"/>
</dbReference>
<gene>
    <name evidence="4" type="ORF">FCC1311_011252</name>
</gene>
<dbReference type="PROSITE" id="PS50294">
    <property type="entry name" value="WD_REPEATS_REGION"/>
    <property type="match status" value="3"/>
</dbReference>
<dbReference type="GO" id="GO:1990234">
    <property type="term" value="C:transferase complex"/>
    <property type="evidence" value="ECO:0007669"/>
    <property type="project" value="UniProtKB-ARBA"/>
</dbReference>
<dbReference type="InterPro" id="IPR018391">
    <property type="entry name" value="PQQ_b-propeller_rpt"/>
</dbReference>
<dbReference type="InterPro" id="IPR036322">
    <property type="entry name" value="WD40_repeat_dom_sf"/>
</dbReference>
<evidence type="ECO:0000313" key="4">
    <source>
        <dbReference type="EMBL" id="GBG24908.1"/>
    </source>
</evidence>
<feature type="repeat" description="WD" evidence="3">
    <location>
        <begin position="82"/>
        <end position="121"/>
    </location>
</feature>
<accession>A0A2R5G546</accession>
<feature type="repeat" description="WD" evidence="3">
    <location>
        <begin position="241"/>
        <end position="280"/>
    </location>
</feature>
<dbReference type="Pfam" id="PF00400">
    <property type="entry name" value="WD40"/>
    <property type="match status" value="4"/>
</dbReference>
<dbReference type="SUPFAM" id="SSF50978">
    <property type="entry name" value="WD40 repeat-like"/>
    <property type="match status" value="1"/>
</dbReference>
<dbReference type="PRINTS" id="PR00320">
    <property type="entry name" value="GPROTEINBRPT"/>
</dbReference>
<dbReference type="InterPro" id="IPR020472">
    <property type="entry name" value="WD40_PAC1"/>
</dbReference>
<keyword evidence="5" id="KW-1185">Reference proteome</keyword>
<dbReference type="SMART" id="SM00320">
    <property type="entry name" value="WD40"/>
    <property type="match status" value="5"/>
</dbReference>
<dbReference type="PANTHER" id="PTHR22847">
    <property type="entry name" value="WD40 REPEAT PROTEIN"/>
    <property type="match status" value="1"/>
</dbReference>
<keyword evidence="2" id="KW-0677">Repeat</keyword>
<dbReference type="AlphaFoldDB" id="A0A2R5G546"/>
<evidence type="ECO:0000256" key="2">
    <source>
        <dbReference type="ARBA" id="ARBA00022737"/>
    </source>
</evidence>
<reference evidence="4 5" key="1">
    <citation type="submission" date="2017-12" db="EMBL/GenBank/DDBJ databases">
        <title>Sequencing, de novo assembly and annotation of complete genome of a new Thraustochytrid species, strain FCC1311.</title>
        <authorList>
            <person name="Sedici K."/>
            <person name="Godart F."/>
            <person name="Aiese Cigliano R."/>
            <person name="Sanseverino W."/>
            <person name="Barakat M."/>
            <person name="Ortet P."/>
            <person name="Marechal E."/>
            <person name="Cagnac O."/>
            <person name="Amato A."/>
        </authorList>
    </citation>
    <scope>NUCLEOTIDE SEQUENCE [LARGE SCALE GENOMIC DNA]</scope>
</reference>
<dbReference type="InParanoid" id="A0A2R5G546"/>